<protein>
    <recommendedName>
        <fullName evidence="7">UPF0056 membrane protein</fullName>
    </recommendedName>
</protein>
<comment type="subcellular location">
    <subcellularLocation>
        <location evidence="1 7">Cell membrane</location>
        <topology evidence="1 7">Multi-pass membrane protein</topology>
    </subcellularLocation>
</comment>
<dbReference type="AlphaFoldDB" id="A0A1E3W360"/>
<feature type="transmembrane region" description="Helical" evidence="7">
    <location>
        <begin position="185"/>
        <end position="203"/>
    </location>
</feature>
<accession>A0A1E3W360</accession>
<comment type="similarity">
    <text evidence="2 7">Belongs to the UPF0056 (MarC) family.</text>
</comment>
<proteinExistence type="inferred from homology"/>
<gene>
    <name evidence="8" type="ORF">AUC68_03105</name>
</gene>
<sequence length="218" mass="22476">MIETALTAFATFFAVIGPVDSAVLVASLTPNLSRAERRRVSVKAVAIATVIILLFTLVGEPILRRLGVTLAALQTAGGIILFIIALDMTLSRRATPTLLTTKESAEAETKADGHADLAVFPLATPLLAGPGAMTGAIVLAANTKGDPALLVAVVAGILAVMLVTLALLMLAQEIHRIIGVTARKVIVRVFGVLLAALAVQTIFDGLADSALFGHAVTP</sequence>
<evidence type="ECO:0000256" key="2">
    <source>
        <dbReference type="ARBA" id="ARBA00009784"/>
    </source>
</evidence>
<keyword evidence="6 7" id="KW-0472">Membrane</keyword>
<evidence type="ECO:0000313" key="8">
    <source>
        <dbReference type="EMBL" id="ODS00249.1"/>
    </source>
</evidence>
<comment type="caution">
    <text evidence="7">Lacks conserved residue(s) required for the propagation of feature annotation.</text>
</comment>
<dbReference type="EMBL" id="LPWG01000010">
    <property type="protein sequence ID" value="ODS00249.1"/>
    <property type="molecule type" value="Genomic_DNA"/>
</dbReference>
<name>A0A1E3W360_9HYPH</name>
<dbReference type="NCBIfam" id="TIGR00427">
    <property type="entry name" value="NAAT family transporter"/>
    <property type="match status" value="1"/>
</dbReference>
<keyword evidence="9" id="KW-1185">Reference proteome</keyword>
<reference evidence="8 9" key="1">
    <citation type="journal article" date="2016" name="Environ. Microbiol.">
        <title>New Methyloceanibacter diversity from North Sea sediments includes methanotroph containing solely the soluble methane monooxygenase.</title>
        <authorList>
            <person name="Vekeman B."/>
            <person name="Kerckhof F.M."/>
            <person name="Cremers G."/>
            <person name="de Vos P."/>
            <person name="Vandamme P."/>
            <person name="Boon N."/>
            <person name="Op den Camp H.J."/>
            <person name="Heylen K."/>
        </authorList>
    </citation>
    <scope>NUCLEOTIDE SEQUENCE [LARGE SCALE GENOMIC DNA]</scope>
    <source>
        <strain evidence="8 9">R-67174</strain>
    </source>
</reference>
<keyword evidence="4 7" id="KW-0812">Transmembrane</keyword>
<dbReference type="InterPro" id="IPR002771">
    <property type="entry name" value="Multi_antbiot-R_MarC"/>
</dbReference>
<dbReference type="Proteomes" id="UP000094501">
    <property type="component" value="Unassembled WGS sequence"/>
</dbReference>
<evidence type="ECO:0000256" key="3">
    <source>
        <dbReference type="ARBA" id="ARBA00022475"/>
    </source>
</evidence>
<comment type="caution">
    <text evidence="8">The sequence shown here is derived from an EMBL/GenBank/DDBJ whole genome shotgun (WGS) entry which is preliminary data.</text>
</comment>
<dbReference type="STRING" id="1774968.AUC68_03105"/>
<evidence type="ECO:0000256" key="6">
    <source>
        <dbReference type="ARBA" id="ARBA00023136"/>
    </source>
</evidence>
<dbReference type="PANTHER" id="PTHR33508">
    <property type="entry name" value="UPF0056 MEMBRANE PROTEIN YHCE"/>
    <property type="match status" value="1"/>
</dbReference>
<dbReference type="Pfam" id="PF01914">
    <property type="entry name" value="MarC"/>
    <property type="match status" value="1"/>
</dbReference>
<evidence type="ECO:0000313" key="9">
    <source>
        <dbReference type="Proteomes" id="UP000094501"/>
    </source>
</evidence>
<evidence type="ECO:0000256" key="7">
    <source>
        <dbReference type="RuleBase" id="RU362048"/>
    </source>
</evidence>
<evidence type="ECO:0000256" key="5">
    <source>
        <dbReference type="ARBA" id="ARBA00022989"/>
    </source>
</evidence>
<dbReference type="GO" id="GO:0005886">
    <property type="term" value="C:plasma membrane"/>
    <property type="evidence" value="ECO:0007669"/>
    <property type="project" value="UniProtKB-SubCell"/>
</dbReference>
<keyword evidence="5 7" id="KW-1133">Transmembrane helix</keyword>
<dbReference type="OrthoDB" id="21094at2"/>
<feature type="transmembrane region" description="Helical" evidence="7">
    <location>
        <begin position="40"/>
        <end position="59"/>
    </location>
</feature>
<keyword evidence="3" id="KW-1003">Cell membrane</keyword>
<feature type="transmembrane region" description="Helical" evidence="7">
    <location>
        <begin position="148"/>
        <end position="170"/>
    </location>
</feature>
<evidence type="ECO:0000256" key="4">
    <source>
        <dbReference type="ARBA" id="ARBA00022692"/>
    </source>
</evidence>
<organism evidence="8 9">
    <name type="scientific">Methyloceanibacter methanicus</name>
    <dbReference type="NCBI Taxonomy" id="1774968"/>
    <lineage>
        <taxon>Bacteria</taxon>
        <taxon>Pseudomonadati</taxon>
        <taxon>Pseudomonadota</taxon>
        <taxon>Alphaproteobacteria</taxon>
        <taxon>Hyphomicrobiales</taxon>
        <taxon>Hyphomicrobiaceae</taxon>
        <taxon>Methyloceanibacter</taxon>
    </lineage>
</organism>
<dbReference type="PANTHER" id="PTHR33508:SF1">
    <property type="entry name" value="UPF0056 MEMBRANE PROTEIN YHCE"/>
    <property type="match status" value="1"/>
</dbReference>
<feature type="transmembrane region" description="Helical" evidence="7">
    <location>
        <begin position="66"/>
        <end position="86"/>
    </location>
</feature>
<evidence type="ECO:0000256" key="1">
    <source>
        <dbReference type="ARBA" id="ARBA00004651"/>
    </source>
</evidence>